<comment type="pathway">
    <text evidence="3">Lipid metabolism; peroxisomal fatty acid beta-oxidation.</text>
</comment>
<evidence type="ECO:0000313" key="19">
    <source>
        <dbReference type="Proteomes" id="UP001159428"/>
    </source>
</evidence>
<dbReference type="Pfam" id="PF22924">
    <property type="entry name" value="ACOX_C_alpha1"/>
    <property type="match status" value="1"/>
</dbReference>
<evidence type="ECO:0000256" key="6">
    <source>
        <dbReference type="ARBA" id="ARBA00022630"/>
    </source>
</evidence>
<protein>
    <recommendedName>
        <fullName evidence="12">Acyl-coenzyme A oxidase</fullName>
    </recommendedName>
</protein>
<dbReference type="GO" id="GO:0005504">
    <property type="term" value="F:fatty acid binding"/>
    <property type="evidence" value="ECO:0007669"/>
    <property type="project" value="TreeGrafter"/>
</dbReference>
<evidence type="ECO:0000256" key="2">
    <source>
        <dbReference type="ARBA" id="ARBA00004275"/>
    </source>
</evidence>
<dbReference type="InterPro" id="IPR002655">
    <property type="entry name" value="Acyl-CoA_oxidase_C"/>
</dbReference>
<evidence type="ECO:0000256" key="12">
    <source>
        <dbReference type="PIRNR" id="PIRNR000168"/>
    </source>
</evidence>
<dbReference type="InterPro" id="IPR036250">
    <property type="entry name" value="AcylCo_DH-like_C"/>
</dbReference>
<keyword evidence="11" id="KW-0576">Peroxisome</keyword>
<evidence type="ECO:0000313" key="18">
    <source>
        <dbReference type="EMBL" id="CAH3158360.1"/>
    </source>
</evidence>
<dbReference type="GO" id="GO:0005777">
    <property type="term" value="C:peroxisome"/>
    <property type="evidence" value="ECO:0007669"/>
    <property type="project" value="UniProtKB-SubCell"/>
</dbReference>
<keyword evidence="7 12" id="KW-0274">FAD</keyword>
<accession>A0AAU9XW40</accession>
<dbReference type="FunFam" id="1.20.140.10:FF:000007">
    <property type="entry name" value="Acyl-coenzyme A oxidase"/>
    <property type="match status" value="1"/>
</dbReference>
<evidence type="ECO:0000256" key="5">
    <source>
        <dbReference type="ARBA" id="ARBA00022553"/>
    </source>
</evidence>
<dbReference type="SUPFAM" id="SSF47203">
    <property type="entry name" value="Acyl-CoA dehydrogenase C-terminal domain-like"/>
    <property type="match status" value="2"/>
</dbReference>
<dbReference type="EMBL" id="CALNXJ010000067">
    <property type="protein sequence ID" value="CAH3158360.1"/>
    <property type="molecule type" value="Genomic_DNA"/>
</dbReference>
<feature type="active site" description="Proton acceptor" evidence="13">
    <location>
        <position position="428"/>
    </location>
</feature>
<dbReference type="GO" id="GO:0055088">
    <property type="term" value="P:lipid homeostasis"/>
    <property type="evidence" value="ECO:0007669"/>
    <property type="project" value="TreeGrafter"/>
</dbReference>
<dbReference type="Proteomes" id="UP001159428">
    <property type="component" value="Unassembled WGS sequence"/>
</dbReference>
<dbReference type="Pfam" id="PF14749">
    <property type="entry name" value="Acyl-CoA_ox_N"/>
    <property type="match status" value="1"/>
</dbReference>
<keyword evidence="9" id="KW-0560">Oxidoreductase</keyword>
<dbReference type="FunFam" id="1.10.540.10:FF:000006">
    <property type="entry name" value="Acyl-coenzyme A oxidase"/>
    <property type="match status" value="1"/>
</dbReference>
<comment type="caution">
    <text evidence="18">The sequence shown here is derived from an EMBL/GenBank/DDBJ whole genome shotgun (WGS) entry which is preliminary data.</text>
</comment>
<dbReference type="AlphaFoldDB" id="A0AAU9XW40"/>
<evidence type="ECO:0000259" key="15">
    <source>
        <dbReference type="Pfam" id="PF01756"/>
    </source>
</evidence>
<dbReference type="GO" id="GO:0003997">
    <property type="term" value="F:acyl-CoA oxidase activity"/>
    <property type="evidence" value="ECO:0007669"/>
    <property type="project" value="InterPro"/>
</dbReference>
<feature type="domain" description="Acyl-CoA oxidase C-terminal" evidence="15">
    <location>
        <begin position="483"/>
        <end position="661"/>
    </location>
</feature>
<evidence type="ECO:0000259" key="17">
    <source>
        <dbReference type="Pfam" id="PF22924"/>
    </source>
</evidence>
<evidence type="ECO:0000256" key="3">
    <source>
        <dbReference type="ARBA" id="ARBA00004846"/>
    </source>
</evidence>
<evidence type="ECO:0000256" key="14">
    <source>
        <dbReference type="PIRSR" id="PIRSR000168-2"/>
    </source>
</evidence>
<dbReference type="InterPro" id="IPR037069">
    <property type="entry name" value="AcylCoA_DH/ox_N_sf"/>
</dbReference>
<dbReference type="PANTHER" id="PTHR10909">
    <property type="entry name" value="ELECTRON TRANSPORT OXIDOREDUCTASE"/>
    <property type="match status" value="1"/>
</dbReference>
<feature type="domain" description="Acyl-CoA oxidase C-alpha1" evidence="17">
    <location>
        <begin position="282"/>
        <end position="443"/>
    </location>
</feature>
<evidence type="ECO:0000256" key="8">
    <source>
        <dbReference type="ARBA" id="ARBA00022832"/>
    </source>
</evidence>
<dbReference type="PANTHER" id="PTHR10909:SF250">
    <property type="entry name" value="PEROXISOMAL ACYL-COENZYME A OXIDASE 1"/>
    <property type="match status" value="1"/>
</dbReference>
<dbReference type="Gene3D" id="1.10.540.10">
    <property type="entry name" value="Acyl-CoA dehydrogenase/oxidase, N-terminal domain"/>
    <property type="match status" value="1"/>
</dbReference>
<comment type="cofactor">
    <cofactor evidence="1">
        <name>FAD</name>
        <dbReference type="ChEBI" id="CHEBI:57692"/>
    </cofactor>
</comment>
<keyword evidence="19" id="KW-1185">Reference proteome</keyword>
<dbReference type="InterPro" id="IPR029320">
    <property type="entry name" value="Acyl-CoA_ox_N"/>
</dbReference>
<evidence type="ECO:0000256" key="9">
    <source>
        <dbReference type="ARBA" id="ARBA00023002"/>
    </source>
</evidence>
<evidence type="ECO:0000256" key="11">
    <source>
        <dbReference type="ARBA" id="ARBA00023140"/>
    </source>
</evidence>
<evidence type="ECO:0000256" key="13">
    <source>
        <dbReference type="PIRSR" id="PIRSR000168-1"/>
    </source>
</evidence>
<keyword evidence="10" id="KW-0443">Lipid metabolism</keyword>
<comment type="subcellular location">
    <subcellularLocation>
        <location evidence="2">Peroxisome</location>
    </subcellularLocation>
</comment>
<keyword evidence="5" id="KW-0597">Phosphoprotein</keyword>
<dbReference type="InterPro" id="IPR055060">
    <property type="entry name" value="ACOX_C_alpha1"/>
</dbReference>
<evidence type="ECO:0000259" key="16">
    <source>
        <dbReference type="Pfam" id="PF14749"/>
    </source>
</evidence>
<dbReference type="GO" id="GO:0071949">
    <property type="term" value="F:FAD binding"/>
    <property type="evidence" value="ECO:0007669"/>
    <property type="project" value="InterPro"/>
</dbReference>
<dbReference type="SUPFAM" id="SSF56645">
    <property type="entry name" value="Acyl-CoA dehydrogenase NM domain-like"/>
    <property type="match status" value="1"/>
</dbReference>
<evidence type="ECO:0000256" key="7">
    <source>
        <dbReference type="ARBA" id="ARBA00022827"/>
    </source>
</evidence>
<feature type="binding site" evidence="14">
    <location>
        <position position="144"/>
    </location>
    <ligand>
        <name>FAD</name>
        <dbReference type="ChEBI" id="CHEBI:57692"/>
    </ligand>
</feature>
<evidence type="ECO:0000256" key="1">
    <source>
        <dbReference type="ARBA" id="ARBA00001974"/>
    </source>
</evidence>
<name>A0AAU9XW40_9CNID</name>
<sequence>MKPSSGKINPDLARERGKASFDTRELTYLLYGGRERTERKKFLESLVEKDPVFSKEDDYILDRRRAYERGLQKGLRIVELVKEHQITDPNEQSILGRSTQTHLPHTLHKGMFIPTIKGQGSEEQKAKWLPLAESFQIIGTYAQTEIGHGTFVRGLETIATYDKTTQEFIIHSPTHSACKWWPGNLGKTSNFATVPARLIVDGTDRGIQMFLVQLRDLETHQPLPGITIGDIGAKFSMMYNGSDNGYLMFDRVRIPLDQMLMGLSKLSPDGTFTKPANSKLLYGTMSLTRAGIVGDSFWQLSKAITIAIRYSAVRRQGQLKQGEPETQIIDYKTQQYKLLPGLAMAYASKFAFDHVWRSFQERQKKIAAGDLSILPESHAITSGLKAFSTSTAMHHAETCRLACGGHGYLLYSGLPELYTLLNAACTYEGDNDVLFLQVARFLVKIASQAQEGKALPVSLRYLLRRNEQCPVINGEGFLEPGVQRTIYQDRTGSEVRAVAEKLQRKISSGTDSSDAWNELSVDLLRCAKGYSHCVMVSYLLDSMENLSGVSSSLRRVLKCVADLFVLWGIVEDSGSFLEAGVLNCTQTQTIRQQVYDLMDKLRPEAVALVDAFDHSDYVLNSPLGRFDGNVYEDLFRWAQRSELNDEQVQPGYYKYLRPLMQNNKSKL</sequence>
<dbReference type="InterPro" id="IPR046373">
    <property type="entry name" value="Acyl-CoA_Oxase/DH_mid-dom_sf"/>
</dbReference>
<proteinExistence type="inferred from homology"/>
<dbReference type="Gene3D" id="1.20.140.10">
    <property type="entry name" value="Butyryl-CoA Dehydrogenase, subunit A, domain 3"/>
    <property type="match status" value="2"/>
</dbReference>
<evidence type="ECO:0000256" key="4">
    <source>
        <dbReference type="ARBA" id="ARBA00006288"/>
    </source>
</evidence>
<dbReference type="PIRSF" id="PIRSF000168">
    <property type="entry name" value="Acyl-CoA_oxidase"/>
    <property type="match status" value="1"/>
</dbReference>
<dbReference type="FunFam" id="2.40.110.10:FF:000003">
    <property type="entry name" value="Acyl-coenzyme A oxidase"/>
    <property type="match status" value="1"/>
</dbReference>
<feature type="binding site" evidence="14">
    <location>
        <position position="183"/>
    </location>
    <ligand>
        <name>FAD</name>
        <dbReference type="ChEBI" id="CHEBI:57692"/>
    </ligand>
</feature>
<gene>
    <name evidence="18" type="ORF">PMEA_00030429</name>
</gene>
<feature type="domain" description="Acyl-coenzyme A oxidase N-terminal" evidence="16">
    <location>
        <begin position="22"/>
        <end position="138"/>
    </location>
</feature>
<organism evidence="18 19">
    <name type="scientific">Pocillopora meandrina</name>
    <dbReference type="NCBI Taxonomy" id="46732"/>
    <lineage>
        <taxon>Eukaryota</taxon>
        <taxon>Metazoa</taxon>
        <taxon>Cnidaria</taxon>
        <taxon>Anthozoa</taxon>
        <taxon>Hexacorallia</taxon>
        <taxon>Scleractinia</taxon>
        <taxon>Astrocoeniina</taxon>
        <taxon>Pocilloporidae</taxon>
        <taxon>Pocillopora</taxon>
    </lineage>
</organism>
<keyword evidence="6 12" id="KW-0285">Flavoprotein</keyword>
<dbReference type="GO" id="GO:0033540">
    <property type="term" value="P:fatty acid beta-oxidation using acyl-CoA oxidase"/>
    <property type="evidence" value="ECO:0007669"/>
    <property type="project" value="TreeGrafter"/>
</dbReference>
<dbReference type="InterPro" id="IPR012258">
    <property type="entry name" value="Acyl-CoA_oxidase"/>
</dbReference>
<dbReference type="Pfam" id="PF01756">
    <property type="entry name" value="ACOX"/>
    <property type="match status" value="1"/>
</dbReference>
<reference evidence="18 19" key="1">
    <citation type="submission" date="2022-05" db="EMBL/GenBank/DDBJ databases">
        <authorList>
            <consortium name="Genoscope - CEA"/>
            <person name="William W."/>
        </authorList>
    </citation>
    <scope>NUCLEOTIDE SEQUENCE [LARGE SCALE GENOMIC DNA]</scope>
</reference>
<comment type="similarity">
    <text evidence="4 12">Belongs to the acyl-CoA oxidase family.</text>
</comment>
<dbReference type="Gene3D" id="2.40.110.10">
    <property type="entry name" value="Butyryl-CoA Dehydrogenase, subunit A, domain 2"/>
    <property type="match status" value="1"/>
</dbReference>
<keyword evidence="8" id="KW-0276">Fatty acid metabolism</keyword>
<evidence type="ECO:0000256" key="10">
    <source>
        <dbReference type="ARBA" id="ARBA00023098"/>
    </source>
</evidence>
<dbReference type="FunFam" id="1.20.140.10:FF:000005">
    <property type="entry name" value="Acyl-coenzyme A oxidase"/>
    <property type="match status" value="1"/>
</dbReference>
<dbReference type="InterPro" id="IPR009100">
    <property type="entry name" value="AcylCoA_DH/oxidase_NM_dom_sf"/>
</dbReference>